<dbReference type="OrthoDB" id="5984008at2759"/>
<dbReference type="AlphaFoldDB" id="A0A1X2HY52"/>
<evidence type="ECO:0000256" key="2">
    <source>
        <dbReference type="ARBA" id="ARBA00022692"/>
    </source>
</evidence>
<sequence>MTFHDYYYNFTFTLARKNDTVYVSPLQTQGLTELKIGVLLPFHQHDNDWTKMITLSGVSALRMAVAEINTLGLIPGAYITLVERDSYPKEVSGQAAITQAVYSTIALMHEGVIAVIGDISSSWTALSALLTSTLQIPQCSFSAAATALSDKSQYGYFFRTIPTDLMYTDAVLTFVTSQGWPTIGVLFSGDNFGKQLSKDIIMKAHNHNIVIKGYQPFFDHGTTSDIQLSVDRLMATGARVIFVAALDDAPLAALTVAAQRNYINKDTVWLTIGVDSNLLQQSVNTYNNILSLRAQGNDINADNISYDNKSSTSSTQIDHLVYAAKTSQNLTLIQYNSTFSGGVFAFKSMISLPGYAPFDHFLQKWASLDPAL</sequence>
<comment type="caution">
    <text evidence="7">The sequence shown here is derived from an EMBL/GenBank/DDBJ whole genome shotgun (WGS) entry which is preliminary data.</text>
</comment>
<evidence type="ECO:0000256" key="5">
    <source>
        <dbReference type="ARBA" id="ARBA00023180"/>
    </source>
</evidence>
<reference evidence="7 8" key="1">
    <citation type="submission" date="2016-07" db="EMBL/GenBank/DDBJ databases">
        <title>Pervasive Adenine N6-methylation of Active Genes in Fungi.</title>
        <authorList>
            <consortium name="DOE Joint Genome Institute"/>
            <person name="Mondo S.J."/>
            <person name="Dannebaum R.O."/>
            <person name="Kuo R.C."/>
            <person name="Labutti K."/>
            <person name="Haridas S."/>
            <person name="Kuo A."/>
            <person name="Salamov A."/>
            <person name="Ahrendt S.R."/>
            <person name="Lipzen A."/>
            <person name="Sullivan W."/>
            <person name="Andreopoulos W.B."/>
            <person name="Clum A."/>
            <person name="Lindquist E."/>
            <person name="Daum C."/>
            <person name="Ramamoorthy G.K."/>
            <person name="Gryganskyi A."/>
            <person name="Culley D."/>
            <person name="Magnuson J.K."/>
            <person name="James T.Y."/>
            <person name="O'Malley M.A."/>
            <person name="Stajich J.E."/>
            <person name="Spatafora J.W."/>
            <person name="Visel A."/>
            <person name="Grigoriev I.V."/>
        </authorList>
    </citation>
    <scope>NUCLEOTIDE SEQUENCE [LARGE SCALE GENOMIC DNA]</scope>
    <source>
        <strain evidence="7 8">NRRL 1336</strain>
    </source>
</reference>
<name>A0A1X2HY52_9FUNG</name>
<evidence type="ECO:0000313" key="8">
    <source>
        <dbReference type="Proteomes" id="UP000193560"/>
    </source>
</evidence>
<evidence type="ECO:0000256" key="1">
    <source>
        <dbReference type="ARBA" id="ARBA00004370"/>
    </source>
</evidence>
<dbReference type="InterPro" id="IPR050726">
    <property type="entry name" value="mGluR"/>
</dbReference>
<dbReference type="PANTHER" id="PTHR24060">
    <property type="entry name" value="METABOTROPIC GLUTAMATE RECEPTOR"/>
    <property type="match status" value="1"/>
</dbReference>
<dbReference type="GO" id="GO:0016020">
    <property type="term" value="C:membrane"/>
    <property type="evidence" value="ECO:0007669"/>
    <property type="project" value="UniProtKB-SubCell"/>
</dbReference>
<dbReference type="STRING" id="90262.A0A1X2HY52"/>
<keyword evidence="5" id="KW-0325">Glycoprotein</keyword>
<dbReference type="Pfam" id="PF01094">
    <property type="entry name" value="ANF_receptor"/>
    <property type="match status" value="1"/>
</dbReference>
<dbReference type="InterPro" id="IPR001828">
    <property type="entry name" value="ANF_lig-bd_rcpt"/>
</dbReference>
<dbReference type="InterPro" id="IPR028082">
    <property type="entry name" value="Peripla_BP_I"/>
</dbReference>
<keyword evidence="2" id="KW-0812">Transmembrane</keyword>
<keyword evidence="4" id="KW-0472">Membrane</keyword>
<comment type="subcellular location">
    <subcellularLocation>
        <location evidence="1">Membrane</location>
    </subcellularLocation>
</comment>
<dbReference type="Proteomes" id="UP000193560">
    <property type="component" value="Unassembled WGS sequence"/>
</dbReference>
<evidence type="ECO:0000256" key="4">
    <source>
        <dbReference type="ARBA" id="ARBA00023136"/>
    </source>
</evidence>
<evidence type="ECO:0000259" key="6">
    <source>
        <dbReference type="Pfam" id="PF01094"/>
    </source>
</evidence>
<organism evidence="7 8">
    <name type="scientific">Absidia repens</name>
    <dbReference type="NCBI Taxonomy" id="90262"/>
    <lineage>
        <taxon>Eukaryota</taxon>
        <taxon>Fungi</taxon>
        <taxon>Fungi incertae sedis</taxon>
        <taxon>Mucoromycota</taxon>
        <taxon>Mucoromycotina</taxon>
        <taxon>Mucoromycetes</taxon>
        <taxon>Mucorales</taxon>
        <taxon>Cunninghamellaceae</taxon>
        <taxon>Absidia</taxon>
    </lineage>
</organism>
<accession>A0A1X2HY52</accession>
<dbReference type="Gene3D" id="3.40.50.2300">
    <property type="match status" value="1"/>
</dbReference>
<dbReference type="SUPFAM" id="SSF53822">
    <property type="entry name" value="Periplasmic binding protein-like I"/>
    <property type="match status" value="1"/>
</dbReference>
<dbReference type="EMBL" id="MCGE01000046">
    <property type="protein sequence ID" value="ORZ05093.1"/>
    <property type="molecule type" value="Genomic_DNA"/>
</dbReference>
<evidence type="ECO:0000256" key="3">
    <source>
        <dbReference type="ARBA" id="ARBA00022989"/>
    </source>
</evidence>
<protein>
    <submittedName>
        <fullName evidence="7">Periplasmic binding protein-like I</fullName>
    </submittedName>
</protein>
<gene>
    <name evidence="7" type="ORF">BCR42DRAFT_338200</name>
</gene>
<proteinExistence type="predicted"/>
<keyword evidence="3" id="KW-1133">Transmembrane helix</keyword>
<evidence type="ECO:0000313" key="7">
    <source>
        <dbReference type="EMBL" id="ORZ05093.1"/>
    </source>
</evidence>
<feature type="domain" description="Receptor ligand binding region" evidence="6">
    <location>
        <begin position="60"/>
        <end position="304"/>
    </location>
</feature>
<keyword evidence="8" id="KW-1185">Reference proteome</keyword>